<dbReference type="Pfam" id="PF00072">
    <property type="entry name" value="Response_reg"/>
    <property type="match status" value="1"/>
</dbReference>
<dbReference type="Gene3D" id="3.40.50.2300">
    <property type="match status" value="1"/>
</dbReference>
<dbReference type="PANTHER" id="PTHR44591:SF21">
    <property type="entry name" value="TWO-COMPONENT RESPONSE REGULATOR"/>
    <property type="match status" value="1"/>
</dbReference>
<dbReference type="InterPro" id="IPR001789">
    <property type="entry name" value="Sig_transdc_resp-reg_receiver"/>
</dbReference>
<dbReference type="InterPro" id="IPR011006">
    <property type="entry name" value="CheY-like_superfamily"/>
</dbReference>
<dbReference type="Proteomes" id="UP000002432">
    <property type="component" value="Chromosome"/>
</dbReference>
<dbReference type="GO" id="GO:0000160">
    <property type="term" value="P:phosphorelay signal transduction system"/>
    <property type="evidence" value="ECO:0007669"/>
    <property type="project" value="InterPro"/>
</dbReference>
<protein>
    <submittedName>
        <fullName evidence="4">Response regulator receiver protein</fullName>
    </submittedName>
</protein>
<gene>
    <name evidence="4" type="ordered locus">Acid345_2939</name>
</gene>
<feature type="modified residue" description="4-aspartylphosphate" evidence="2">
    <location>
        <position position="201"/>
    </location>
</feature>
<dbReference type="EMBL" id="CP000360">
    <property type="protein sequence ID" value="ABF41940.1"/>
    <property type="molecule type" value="Genomic_DNA"/>
</dbReference>
<dbReference type="PROSITE" id="PS50110">
    <property type="entry name" value="RESPONSE_REGULATORY"/>
    <property type="match status" value="1"/>
</dbReference>
<evidence type="ECO:0000313" key="4">
    <source>
        <dbReference type="EMBL" id="ABF41940.1"/>
    </source>
</evidence>
<dbReference type="InterPro" id="IPR050595">
    <property type="entry name" value="Bact_response_regulator"/>
</dbReference>
<evidence type="ECO:0000259" key="3">
    <source>
        <dbReference type="PROSITE" id="PS50110"/>
    </source>
</evidence>
<dbReference type="EnsemblBacteria" id="ABF41940">
    <property type="protein sequence ID" value="ABF41940"/>
    <property type="gene ID" value="Acid345_2939"/>
</dbReference>
<dbReference type="STRING" id="204669.Acid345_2939"/>
<dbReference type="PANTHER" id="PTHR44591">
    <property type="entry name" value="STRESS RESPONSE REGULATOR PROTEIN 1"/>
    <property type="match status" value="1"/>
</dbReference>
<keyword evidence="1 2" id="KW-0597">Phosphoprotein</keyword>
<evidence type="ECO:0000256" key="1">
    <source>
        <dbReference type="ARBA" id="ARBA00022553"/>
    </source>
</evidence>
<proteinExistence type="predicted"/>
<dbReference type="RefSeq" id="WP_011523741.1">
    <property type="nucleotide sequence ID" value="NC_008009.1"/>
</dbReference>
<dbReference type="SUPFAM" id="SSF52172">
    <property type="entry name" value="CheY-like"/>
    <property type="match status" value="1"/>
</dbReference>
<evidence type="ECO:0000256" key="2">
    <source>
        <dbReference type="PROSITE-ProRule" id="PRU00169"/>
    </source>
</evidence>
<feature type="domain" description="Response regulatory" evidence="3">
    <location>
        <begin position="150"/>
        <end position="263"/>
    </location>
</feature>
<dbReference type="AlphaFoldDB" id="Q1IMG0"/>
<name>Q1IMG0_KORVE</name>
<dbReference type="SMART" id="SM00448">
    <property type="entry name" value="REC"/>
    <property type="match status" value="1"/>
</dbReference>
<accession>Q1IMG0</accession>
<sequence>MNDRTEIYKGEELLNCVKRSLPGCTFEEKLPDYVPPVILHTGALKWLSVAVELLAEIGSSAECHRLHVHYADDRDRSDCRLVISMETSVSANRRPLAVDHTWADRMGQAEHELIAHSVALKYFFEQDALYCNFEFPVFGRNATKLRHRNSILLVEDDNFVRNSTREILEGEGYRVLTAERAESGLDQFSRASKEVGLVITDLTMPGPDGFTLAKAIRLQDKRVPILFISGFGAVVPEDPAMQTYFLAKPYSARLLMAAIGRCFRGYHELNLLHAFEQEPHVPTVWL</sequence>
<evidence type="ECO:0000313" key="5">
    <source>
        <dbReference type="Proteomes" id="UP000002432"/>
    </source>
</evidence>
<keyword evidence="5" id="KW-1185">Reference proteome</keyword>
<reference evidence="4 5" key="1">
    <citation type="journal article" date="2009" name="Appl. Environ. Microbiol.">
        <title>Three genomes from the phylum Acidobacteria provide insight into the lifestyles of these microorganisms in soils.</title>
        <authorList>
            <person name="Ward N.L."/>
            <person name="Challacombe J.F."/>
            <person name="Janssen P.H."/>
            <person name="Henrissat B."/>
            <person name="Coutinho P.M."/>
            <person name="Wu M."/>
            <person name="Xie G."/>
            <person name="Haft D.H."/>
            <person name="Sait M."/>
            <person name="Badger J."/>
            <person name="Barabote R.D."/>
            <person name="Bradley B."/>
            <person name="Brettin T.S."/>
            <person name="Brinkac L.M."/>
            <person name="Bruce D."/>
            <person name="Creasy T."/>
            <person name="Daugherty S.C."/>
            <person name="Davidsen T.M."/>
            <person name="DeBoy R.T."/>
            <person name="Detter J.C."/>
            <person name="Dodson R.J."/>
            <person name="Durkin A.S."/>
            <person name="Ganapathy A."/>
            <person name="Gwinn-Giglio M."/>
            <person name="Han C.S."/>
            <person name="Khouri H."/>
            <person name="Kiss H."/>
            <person name="Kothari S.P."/>
            <person name="Madupu R."/>
            <person name="Nelson K.E."/>
            <person name="Nelson W.C."/>
            <person name="Paulsen I."/>
            <person name="Penn K."/>
            <person name="Ren Q."/>
            <person name="Rosovitz M.J."/>
            <person name="Selengut J.D."/>
            <person name="Shrivastava S."/>
            <person name="Sullivan S.A."/>
            <person name="Tapia R."/>
            <person name="Thompson L.S."/>
            <person name="Watkins K.L."/>
            <person name="Yang Q."/>
            <person name="Yu C."/>
            <person name="Zafar N."/>
            <person name="Zhou L."/>
            <person name="Kuske C.R."/>
        </authorList>
    </citation>
    <scope>NUCLEOTIDE SEQUENCE [LARGE SCALE GENOMIC DNA]</scope>
    <source>
        <strain evidence="4 5">Ellin345</strain>
    </source>
</reference>
<dbReference type="KEGG" id="aba:Acid345_2939"/>
<organism evidence="4 5">
    <name type="scientific">Koribacter versatilis (strain Ellin345)</name>
    <dbReference type="NCBI Taxonomy" id="204669"/>
    <lineage>
        <taxon>Bacteria</taxon>
        <taxon>Pseudomonadati</taxon>
        <taxon>Acidobacteriota</taxon>
        <taxon>Terriglobia</taxon>
        <taxon>Terriglobales</taxon>
        <taxon>Candidatus Korobacteraceae</taxon>
        <taxon>Candidatus Korobacter</taxon>
    </lineage>
</organism>
<dbReference type="HOGENOM" id="CLU_972491_0_0_0"/>
<dbReference type="eggNOG" id="COG2204">
    <property type="taxonomic scope" value="Bacteria"/>
</dbReference>